<feature type="chain" id="PRO_5037880454" description="LPS-assembly lipoprotein" evidence="1">
    <location>
        <begin position="18"/>
        <end position="167"/>
    </location>
</feature>
<keyword evidence="1" id="KW-0732">Signal</keyword>
<dbReference type="Proteomes" id="UP000773614">
    <property type="component" value="Unassembled WGS sequence"/>
</dbReference>
<organism evidence="2 3">
    <name type="scientific">Propylenella binzhouense</name>
    <dbReference type="NCBI Taxonomy" id="2555902"/>
    <lineage>
        <taxon>Bacteria</taxon>
        <taxon>Pseudomonadati</taxon>
        <taxon>Pseudomonadota</taxon>
        <taxon>Alphaproteobacteria</taxon>
        <taxon>Hyphomicrobiales</taxon>
        <taxon>Propylenellaceae</taxon>
        <taxon>Propylenella</taxon>
    </lineage>
</organism>
<sequence>MSWLRPLAALAVTLALAGCQVRPLYATPPDGVGAAQALPAIAVDPPLNRPEQVFRNRLLFGLRGGGEGAANAYSLGYRLILGEAALGVEPVTGTPASYQIIGNLSFILKDARTGAALVQDRVTSMASFNRSTQDFANIRARRDAEDRVSETLAELVEVRLAAFFAER</sequence>
<dbReference type="GO" id="GO:0043165">
    <property type="term" value="P:Gram-negative-bacterium-type cell outer membrane assembly"/>
    <property type="evidence" value="ECO:0007669"/>
    <property type="project" value="InterPro"/>
</dbReference>
<name>A0A964WSG3_9HYPH</name>
<proteinExistence type="predicted"/>
<evidence type="ECO:0000313" key="2">
    <source>
        <dbReference type="EMBL" id="MYZ46836.1"/>
    </source>
</evidence>
<dbReference type="InterPro" id="IPR007485">
    <property type="entry name" value="LPS_assembly_LptE"/>
</dbReference>
<accession>A0A964WSG3</accession>
<dbReference type="Pfam" id="PF04390">
    <property type="entry name" value="LptE"/>
    <property type="match status" value="1"/>
</dbReference>
<dbReference type="GO" id="GO:0019867">
    <property type="term" value="C:outer membrane"/>
    <property type="evidence" value="ECO:0007669"/>
    <property type="project" value="InterPro"/>
</dbReference>
<comment type="caution">
    <text evidence="2">The sequence shown here is derived from an EMBL/GenBank/DDBJ whole genome shotgun (WGS) entry which is preliminary data.</text>
</comment>
<keyword evidence="3" id="KW-1185">Reference proteome</keyword>
<evidence type="ECO:0008006" key="4">
    <source>
        <dbReference type="Google" id="ProtNLM"/>
    </source>
</evidence>
<dbReference type="AlphaFoldDB" id="A0A964WSG3"/>
<dbReference type="PROSITE" id="PS51257">
    <property type="entry name" value="PROKAR_LIPOPROTEIN"/>
    <property type="match status" value="1"/>
</dbReference>
<reference evidence="2" key="1">
    <citation type="submission" date="2019-03" db="EMBL/GenBank/DDBJ databases">
        <title>Afifella sp. nov., isolated from activated sludge.</title>
        <authorList>
            <person name="Li Q."/>
            <person name="Liu Y."/>
        </authorList>
    </citation>
    <scope>NUCLEOTIDE SEQUENCE</scope>
    <source>
        <strain evidence="2">L72</strain>
    </source>
</reference>
<dbReference type="EMBL" id="SPKJ01000006">
    <property type="protein sequence ID" value="MYZ46836.1"/>
    <property type="molecule type" value="Genomic_DNA"/>
</dbReference>
<feature type="signal peptide" evidence="1">
    <location>
        <begin position="1"/>
        <end position="17"/>
    </location>
</feature>
<gene>
    <name evidence="2" type="ORF">E4O86_03785</name>
</gene>
<evidence type="ECO:0000256" key="1">
    <source>
        <dbReference type="SAM" id="SignalP"/>
    </source>
</evidence>
<protein>
    <recommendedName>
        <fullName evidence="4">LPS-assembly lipoprotein</fullName>
    </recommendedName>
</protein>
<dbReference type="Gene3D" id="3.30.160.150">
    <property type="entry name" value="Lipoprotein like domain"/>
    <property type="match status" value="1"/>
</dbReference>
<evidence type="ECO:0000313" key="3">
    <source>
        <dbReference type="Proteomes" id="UP000773614"/>
    </source>
</evidence>